<reference evidence="3" key="1">
    <citation type="journal article" date="2020" name="Stud. Mycol.">
        <title>101 Dothideomycetes genomes: a test case for predicting lifestyles and emergence of pathogens.</title>
        <authorList>
            <person name="Haridas S."/>
            <person name="Albert R."/>
            <person name="Binder M."/>
            <person name="Bloem J."/>
            <person name="Labutti K."/>
            <person name="Salamov A."/>
            <person name="Andreopoulos B."/>
            <person name="Baker S."/>
            <person name="Barry K."/>
            <person name="Bills G."/>
            <person name="Bluhm B."/>
            <person name="Cannon C."/>
            <person name="Castanera R."/>
            <person name="Culley D."/>
            <person name="Daum C."/>
            <person name="Ezra D."/>
            <person name="Gonzalez J."/>
            <person name="Henrissat B."/>
            <person name="Kuo A."/>
            <person name="Liang C."/>
            <person name="Lipzen A."/>
            <person name="Lutzoni F."/>
            <person name="Magnuson J."/>
            <person name="Mondo S."/>
            <person name="Nolan M."/>
            <person name="Ohm R."/>
            <person name="Pangilinan J."/>
            <person name="Park H.-J."/>
            <person name="Ramirez L."/>
            <person name="Alfaro M."/>
            <person name="Sun H."/>
            <person name="Tritt A."/>
            <person name="Yoshinaga Y."/>
            <person name="Zwiers L.-H."/>
            <person name="Turgeon B."/>
            <person name="Goodwin S."/>
            <person name="Spatafora J."/>
            <person name="Crous P."/>
            <person name="Grigoriev I."/>
        </authorList>
    </citation>
    <scope>NUCLEOTIDE SEQUENCE</scope>
    <source>
        <strain evidence="3">CBS 119925</strain>
    </source>
</reference>
<evidence type="ECO:0000313" key="4">
    <source>
        <dbReference type="Proteomes" id="UP000799440"/>
    </source>
</evidence>
<feature type="transmembrane region" description="Helical" evidence="2">
    <location>
        <begin position="629"/>
        <end position="652"/>
    </location>
</feature>
<protein>
    <submittedName>
        <fullName evidence="3">Uncharacterized protein</fullName>
    </submittedName>
</protein>
<organism evidence="3 4">
    <name type="scientific">Sporormia fimetaria CBS 119925</name>
    <dbReference type="NCBI Taxonomy" id="1340428"/>
    <lineage>
        <taxon>Eukaryota</taxon>
        <taxon>Fungi</taxon>
        <taxon>Dikarya</taxon>
        <taxon>Ascomycota</taxon>
        <taxon>Pezizomycotina</taxon>
        <taxon>Dothideomycetes</taxon>
        <taxon>Pleosporomycetidae</taxon>
        <taxon>Pleosporales</taxon>
        <taxon>Sporormiaceae</taxon>
        <taxon>Sporormia</taxon>
    </lineage>
</organism>
<accession>A0A6A6VC45</accession>
<gene>
    <name evidence="3" type="ORF">M011DRAFT_477120</name>
</gene>
<feature type="transmembrane region" description="Helical" evidence="2">
    <location>
        <begin position="86"/>
        <end position="111"/>
    </location>
</feature>
<evidence type="ECO:0000313" key="3">
    <source>
        <dbReference type="EMBL" id="KAF2747476.1"/>
    </source>
</evidence>
<dbReference type="EMBL" id="MU006572">
    <property type="protein sequence ID" value="KAF2747476.1"/>
    <property type="molecule type" value="Genomic_DNA"/>
</dbReference>
<evidence type="ECO:0000256" key="1">
    <source>
        <dbReference type="SAM" id="MobiDB-lite"/>
    </source>
</evidence>
<keyword evidence="2" id="KW-1133">Transmembrane helix</keyword>
<keyword evidence="2" id="KW-0472">Membrane</keyword>
<dbReference type="OrthoDB" id="3692311at2759"/>
<feature type="transmembrane region" description="Helical" evidence="2">
    <location>
        <begin position="131"/>
        <end position="148"/>
    </location>
</feature>
<feature type="compositionally biased region" description="Polar residues" evidence="1">
    <location>
        <begin position="27"/>
        <end position="42"/>
    </location>
</feature>
<sequence>MGLMDTRWTLWKESPWAEGVQVEEGLSGTNESRTDVYSTSPSDPEPKMKPMISVKTSTTWESTVTKVPSWPVEAQPLKQKDWLATLFLIGDLVLVMLPIYFILLAIAAALLNGKPTENNDFGQKVETAIELGPTIFPIVFAAISGRSMKMIARYLAERGAKLSTLELLMASQSVWGTIESQLLMRRLTLVGVNLLFLWSMSPIGGQASLRLLEKSSKSDHGWTKLRYLSTGPGAAGWAMSTTYVEDVAQMHALFTAALLAPNRHKTGPEDTWGNVKIPRLRNLDQSTQDSEGWIDVPHDGLDPEDYASLAGIPVVGLPPHGDASFSLESTHIDVECQDFVKRNVLETNLTELQDLVAISPQKNLTGWLDKSSFFMLPRPYLEHNSVRMDAFFGHEAHSKLNFARRTMLYTSQFAPLLTGDDLEDYRPVVAVNCSLGQIHTEADIQCKSGDCAARRLRKSRTDLRPQEVGPLDQPTIEEGVLVKLPQVFGRWRRGSSPTEQFLFNTTSYPFVLPTSEDNDERGWVDLSKLPPQLFSNRLELVLNTYYQITLAPNAYIESSVSTNFSLYGPDTLPISDTDGFLPGKKRLNTSSAEWWQEFTTNVYNAGIAFVGATTNATTTRTHKTYSCNFAWLAALMAASAIMFITGVSSLILKFRTLGPEMFGFVASMTYENPYVKIPKGGTMLDAMERARLLRDVEFQIGDVTRDGETGHIAFTAGVPLRKLDRGRTYH</sequence>
<feature type="region of interest" description="Disordered" evidence="1">
    <location>
        <begin position="22"/>
        <end position="48"/>
    </location>
</feature>
<evidence type="ECO:0000256" key="2">
    <source>
        <dbReference type="SAM" id="Phobius"/>
    </source>
</evidence>
<keyword evidence="4" id="KW-1185">Reference proteome</keyword>
<keyword evidence="2" id="KW-0812">Transmembrane</keyword>
<dbReference type="AlphaFoldDB" id="A0A6A6VC45"/>
<proteinExistence type="predicted"/>
<feature type="transmembrane region" description="Helical" evidence="2">
    <location>
        <begin position="187"/>
        <end position="205"/>
    </location>
</feature>
<name>A0A6A6VC45_9PLEO</name>
<dbReference type="Proteomes" id="UP000799440">
    <property type="component" value="Unassembled WGS sequence"/>
</dbReference>